<dbReference type="PANTHER" id="PTHR11903:SF37">
    <property type="entry name" value="PSI-PRODUCING OXYGENASE A"/>
    <property type="match status" value="1"/>
</dbReference>
<proteinExistence type="predicted"/>
<dbReference type="InterPro" id="IPR037120">
    <property type="entry name" value="Haem_peroxidase_sf_animal"/>
</dbReference>
<sequence length="122" mass="13733">DGTGRIYEDIFADSRLLLMPPAACALLIVFYRNHNFIAQGILHINEWGTYTNSDSLKAAMKNASSDQERQNTLRAIQAQDDEIFHRSRLVNCGFFMKVILGDYVGAILGLARDGSNWRLDPL</sequence>
<evidence type="ECO:0000313" key="2">
    <source>
        <dbReference type="Proteomes" id="UP001163846"/>
    </source>
</evidence>
<dbReference type="GO" id="GO:0006979">
    <property type="term" value="P:response to oxidative stress"/>
    <property type="evidence" value="ECO:0007669"/>
    <property type="project" value="InterPro"/>
</dbReference>
<feature type="non-terminal residue" evidence="1">
    <location>
        <position position="122"/>
    </location>
</feature>
<dbReference type="Gene3D" id="1.10.640.10">
    <property type="entry name" value="Haem peroxidase domain superfamily, animal type"/>
    <property type="match status" value="1"/>
</dbReference>
<dbReference type="AlphaFoldDB" id="A0AA38U3Z7"/>
<reference evidence="1" key="1">
    <citation type="submission" date="2022-08" db="EMBL/GenBank/DDBJ databases">
        <authorList>
            <consortium name="DOE Joint Genome Institute"/>
            <person name="Min B."/>
            <person name="Riley R."/>
            <person name="Sierra-Patev S."/>
            <person name="Naranjo-Ortiz M."/>
            <person name="Looney B."/>
            <person name="Konkel Z."/>
            <person name="Slot J.C."/>
            <person name="Sakamoto Y."/>
            <person name="Steenwyk J.L."/>
            <person name="Rokas A."/>
            <person name="Carro J."/>
            <person name="Camarero S."/>
            <person name="Ferreira P."/>
            <person name="Molpeceres G."/>
            <person name="Ruiz-Duenas F.J."/>
            <person name="Serrano A."/>
            <person name="Henrissat B."/>
            <person name="Drula E."/>
            <person name="Hughes K.W."/>
            <person name="Mata J.L."/>
            <person name="Ishikawa N.K."/>
            <person name="Vargas-Isla R."/>
            <person name="Ushijima S."/>
            <person name="Smith C.A."/>
            <person name="Ahrendt S."/>
            <person name="Andreopoulos W."/>
            <person name="He G."/>
            <person name="Labutti K."/>
            <person name="Lipzen A."/>
            <person name="Ng V."/>
            <person name="Sandor L."/>
            <person name="Barry K."/>
            <person name="Martinez A.T."/>
            <person name="Xiao Y."/>
            <person name="Gibbons J.G."/>
            <person name="Terashima K."/>
            <person name="Hibbett D.S."/>
            <person name="Grigoriev I.V."/>
        </authorList>
    </citation>
    <scope>NUCLEOTIDE SEQUENCE</scope>
    <source>
        <strain evidence="1">TFB9207</strain>
    </source>
</reference>
<gene>
    <name evidence="1" type="ORF">F5878DRAFT_517165</name>
</gene>
<dbReference type="InterPro" id="IPR010255">
    <property type="entry name" value="Haem_peroxidase_sf"/>
</dbReference>
<dbReference type="EMBL" id="MU807698">
    <property type="protein sequence ID" value="KAJ3831195.1"/>
    <property type="molecule type" value="Genomic_DNA"/>
</dbReference>
<feature type="non-terminal residue" evidence="1">
    <location>
        <position position="1"/>
    </location>
</feature>
<protein>
    <recommendedName>
        <fullName evidence="3">Heme peroxidase</fullName>
    </recommendedName>
</protein>
<organism evidence="1 2">
    <name type="scientific">Lentinula raphanica</name>
    <dbReference type="NCBI Taxonomy" id="153919"/>
    <lineage>
        <taxon>Eukaryota</taxon>
        <taxon>Fungi</taxon>
        <taxon>Dikarya</taxon>
        <taxon>Basidiomycota</taxon>
        <taxon>Agaricomycotina</taxon>
        <taxon>Agaricomycetes</taxon>
        <taxon>Agaricomycetidae</taxon>
        <taxon>Agaricales</taxon>
        <taxon>Marasmiineae</taxon>
        <taxon>Omphalotaceae</taxon>
        <taxon>Lentinula</taxon>
    </lineage>
</organism>
<evidence type="ECO:0000313" key="1">
    <source>
        <dbReference type="EMBL" id="KAJ3831195.1"/>
    </source>
</evidence>
<keyword evidence="2" id="KW-1185">Reference proteome</keyword>
<evidence type="ECO:0008006" key="3">
    <source>
        <dbReference type="Google" id="ProtNLM"/>
    </source>
</evidence>
<dbReference type="InterPro" id="IPR050783">
    <property type="entry name" value="Oxylipin_biosynth_metab"/>
</dbReference>
<accession>A0AA38U3Z7</accession>
<dbReference type="GO" id="GO:0020037">
    <property type="term" value="F:heme binding"/>
    <property type="evidence" value="ECO:0007669"/>
    <property type="project" value="InterPro"/>
</dbReference>
<dbReference type="GO" id="GO:0004601">
    <property type="term" value="F:peroxidase activity"/>
    <property type="evidence" value="ECO:0007669"/>
    <property type="project" value="InterPro"/>
</dbReference>
<name>A0AA38U3Z7_9AGAR</name>
<dbReference type="SUPFAM" id="SSF48113">
    <property type="entry name" value="Heme-dependent peroxidases"/>
    <property type="match status" value="1"/>
</dbReference>
<dbReference type="Proteomes" id="UP001163846">
    <property type="component" value="Unassembled WGS sequence"/>
</dbReference>
<comment type="caution">
    <text evidence="1">The sequence shown here is derived from an EMBL/GenBank/DDBJ whole genome shotgun (WGS) entry which is preliminary data.</text>
</comment>
<dbReference type="PANTHER" id="PTHR11903">
    <property type="entry name" value="PROSTAGLANDIN G/H SYNTHASE"/>
    <property type="match status" value="1"/>
</dbReference>